<sequence length="115" mass="11870">MCCRGGLLGGWADGRMGGWADGQVSVGGYEFGSELTVDGGHSAGAARDVDGSCHTGPTRSEPMRGSLAHRRVASAVVGRRRPRPPRRAGVLCHGGQFFAAGVQRLPALGVLSSVR</sequence>
<reference evidence="2 3" key="1">
    <citation type="submission" date="2018-04" db="EMBL/GenBank/DDBJ databases">
        <title>Complete genome sequences of Streptomyces lydicus strain WYEC and characterization of antagonistic properties of biological control agents.</title>
        <authorList>
            <person name="Mariita R.M."/>
            <person name="Sello J.K."/>
        </authorList>
    </citation>
    <scope>NUCLEOTIDE SEQUENCE [LARGE SCALE GENOMIC DNA]</scope>
    <source>
        <strain evidence="2 3">WYEC 108</strain>
    </source>
</reference>
<evidence type="ECO:0000313" key="3">
    <source>
        <dbReference type="Proteomes" id="UP000275579"/>
    </source>
</evidence>
<evidence type="ECO:0000313" key="2">
    <source>
        <dbReference type="EMBL" id="AZS69959.1"/>
    </source>
</evidence>
<feature type="compositionally biased region" description="Basic residues" evidence="1">
    <location>
        <begin position="67"/>
        <end position="86"/>
    </location>
</feature>
<gene>
    <name evidence="2" type="ORF">DDE74_02435</name>
</gene>
<accession>A0A3S9Y4M0</accession>
<organism evidence="2 3">
    <name type="scientific">Streptomyces lydicus</name>
    <dbReference type="NCBI Taxonomy" id="47763"/>
    <lineage>
        <taxon>Bacteria</taxon>
        <taxon>Bacillati</taxon>
        <taxon>Actinomycetota</taxon>
        <taxon>Actinomycetes</taxon>
        <taxon>Kitasatosporales</taxon>
        <taxon>Streptomycetaceae</taxon>
        <taxon>Streptomyces</taxon>
    </lineage>
</organism>
<name>A0A3S9Y4M0_9ACTN</name>
<dbReference type="AlphaFoldDB" id="A0A3S9Y4M0"/>
<evidence type="ECO:0000256" key="1">
    <source>
        <dbReference type="SAM" id="MobiDB-lite"/>
    </source>
</evidence>
<dbReference type="Proteomes" id="UP000275579">
    <property type="component" value="Chromosome"/>
</dbReference>
<protein>
    <submittedName>
        <fullName evidence="2">Uncharacterized protein</fullName>
    </submittedName>
</protein>
<feature type="region of interest" description="Disordered" evidence="1">
    <location>
        <begin position="46"/>
        <end position="87"/>
    </location>
</feature>
<dbReference type="EMBL" id="CP029042">
    <property type="protein sequence ID" value="AZS69959.1"/>
    <property type="molecule type" value="Genomic_DNA"/>
</dbReference>
<proteinExistence type="predicted"/>